<organism evidence="1 2">
    <name type="scientific">Cichorium intybus</name>
    <name type="common">Chicory</name>
    <dbReference type="NCBI Taxonomy" id="13427"/>
    <lineage>
        <taxon>Eukaryota</taxon>
        <taxon>Viridiplantae</taxon>
        <taxon>Streptophyta</taxon>
        <taxon>Embryophyta</taxon>
        <taxon>Tracheophyta</taxon>
        <taxon>Spermatophyta</taxon>
        <taxon>Magnoliopsida</taxon>
        <taxon>eudicotyledons</taxon>
        <taxon>Gunneridae</taxon>
        <taxon>Pentapetalae</taxon>
        <taxon>asterids</taxon>
        <taxon>campanulids</taxon>
        <taxon>Asterales</taxon>
        <taxon>Asteraceae</taxon>
        <taxon>Cichorioideae</taxon>
        <taxon>Cichorieae</taxon>
        <taxon>Cichoriinae</taxon>
        <taxon>Cichorium</taxon>
    </lineage>
</organism>
<name>A0ACB8ZTH8_CICIN</name>
<accession>A0ACB8ZTH8</accession>
<reference evidence="1 2" key="2">
    <citation type="journal article" date="2022" name="Mol. Ecol. Resour.">
        <title>The genomes of chicory, endive, great burdock and yacon provide insights into Asteraceae paleo-polyploidization history and plant inulin production.</title>
        <authorList>
            <person name="Fan W."/>
            <person name="Wang S."/>
            <person name="Wang H."/>
            <person name="Wang A."/>
            <person name="Jiang F."/>
            <person name="Liu H."/>
            <person name="Zhao H."/>
            <person name="Xu D."/>
            <person name="Zhang Y."/>
        </authorList>
    </citation>
    <scope>NUCLEOTIDE SEQUENCE [LARGE SCALE GENOMIC DNA]</scope>
    <source>
        <strain evidence="2">cv. Punajuju</strain>
        <tissue evidence="1">Leaves</tissue>
    </source>
</reference>
<dbReference type="EMBL" id="CM042016">
    <property type="protein sequence ID" value="KAI3701332.1"/>
    <property type="molecule type" value="Genomic_DNA"/>
</dbReference>
<evidence type="ECO:0000313" key="1">
    <source>
        <dbReference type="EMBL" id="KAI3701332.1"/>
    </source>
</evidence>
<reference evidence="2" key="1">
    <citation type="journal article" date="2022" name="Mol. Ecol. Resour.">
        <title>The genomes of chicory, endive, great burdock and yacon provide insights into Asteraceae palaeo-polyploidization history and plant inulin production.</title>
        <authorList>
            <person name="Fan W."/>
            <person name="Wang S."/>
            <person name="Wang H."/>
            <person name="Wang A."/>
            <person name="Jiang F."/>
            <person name="Liu H."/>
            <person name="Zhao H."/>
            <person name="Xu D."/>
            <person name="Zhang Y."/>
        </authorList>
    </citation>
    <scope>NUCLEOTIDE SEQUENCE [LARGE SCALE GENOMIC DNA]</scope>
    <source>
        <strain evidence="2">cv. Punajuju</strain>
    </source>
</reference>
<dbReference type="Proteomes" id="UP001055811">
    <property type="component" value="Linkage Group LG08"/>
</dbReference>
<evidence type="ECO:0000313" key="2">
    <source>
        <dbReference type="Proteomes" id="UP001055811"/>
    </source>
</evidence>
<proteinExistence type="predicted"/>
<sequence length="75" mass="8428">MLLWLNTNEEDAMKTKNKKTKDLKHSQILMVHVLNSSSKPNSGKPLISHDGVCIVDRNKHGDCCFLSVFYASVNP</sequence>
<comment type="caution">
    <text evidence="1">The sequence shown here is derived from an EMBL/GenBank/DDBJ whole genome shotgun (WGS) entry which is preliminary data.</text>
</comment>
<gene>
    <name evidence="1" type="ORF">L2E82_45986</name>
</gene>
<keyword evidence="2" id="KW-1185">Reference proteome</keyword>
<protein>
    <submittedName>
        <fullName evidence="1">Uncharacterized protein</fullName>
    </submittedName>
</protein>